<dbReference type="EMBL" id="WELI01000002">
    <property type="protein sequence ID" value="KAB7732180.1"/>
    <property type="molecule type" value="Genomic_DNA"/>
</dbReference>
<name>A0A7J5U3A2_9BACT</name>
<dbReference type="AlphaFoldDB" id="A0A7J5U3A2"/>
<keyword evidence="5 7" id="KW-1133">Transmembrane helix</keyword>
<proteinExistence type="predicted"/>
<evidence type="ECO:0000256" key="3">
    <source>
        <dbReference type="ARBA" id="ARBA00022692"/>
    </source>
</evidence>
<evidence type="ECO:0000313" key="9">
    <source>
        <dbReference type="EMBL" id="KAB7732180.1"/>
    </source>
</evidence>
<feature type="transmembrane region" description="Helical" evidence="7">
    <location>
        <begin position="180"/>
        <end position="198"/>
    </location>
</feature>
<feature type="transmembrane region" description="Helical" evidence="7">
    <location>
        <begin position="130"/>
        <end position="148"/>
    </location>
</feature>
<protein>
    <submittedName>
        <fullName evidence="9">Phosphatase PAP2 family protein</fullName>
    </submittedName>
</protein>
<evidence type="ECO:0000256" key="4">
    <source>
        <dbReference type="ARBA" id="ARBA00022801"/>
    </source>
</evidence>
<evidence type="ECO:0000256" key="1">
    <source>
        <dbReference type="ARBA" id="ARBA00004651"/>
    </source>
</evidence>
<gene>
    <name evidence="9" type="ORF">F5984_08220</name>
</gene>
<evidence type="ECO:0000256" key="7">
    <source>
        <dbReference type="SAM" id="Phobius"/>
    </source>
</evidence>
<dbReference type="SMART" id="SM00014">
    <property type="entry name" value="acidPPc"/>
    <property type="match status" value="1"/>
</dbReference>
<sequence>MIQLLRHNRSYFVSYAVLFLAVGILQLLYTQEQLIRWVNARNTPEADFLFQNFTYLGDGVFFVVMALLLFIRSKRHGLLALGSFAVSSLTSIFLKQVVFHGRPRPALFFADSGWEYHVIKGLNMATINSFPSGHTISAFAVFTLLALFDERKARGWALLIPGILVAYSRVYLFQHFTVDVFAGSLIGVLSSVLVYWGWEKQKQRRNQTAA</sequence>
<feature type="domain" description="Phosphatidic acid phosphatase type 2/haloperoxidase" evidence="8">
    <location>
        <begin position="76"/>
        <end position="195"/>
    </location>
</feature>
<feature type="transmembrane region" description="Helical" evidence="7">
    <location>
        <begin position="12"/>
        <end position="29"/>
    </location>
</feature>
<dbReference type="SUPFAM" id="SSF48317">
    <property type="entry name" value="Acid phosphatase/Vanadium-dependent haloperoxidase"/>
    <property type="match status" value="1"/>
</dbReference>
<feature type="transmembrane region" description="Helical" evidence="7">
    <location>
        <begin position="49"/>
        <end position="71"/>
    </location>
</feature>
<organism evidence="9 10">
    <name type="scientific">Rudanella paleaurantiibacter</name>
    <dbReference type="NCBI Taxonomy" id="2614655"/>
    <lineage>
        <taxon>Bacteria</taxon>
        <taxon>Pseudomonadati</taxon>
        <taxon>Bacteroidota</taxon>
        <taxon>Cytophagia</taxon>
        <taxon>Cytophagales</taxon>
        <taxon>Cytophagaceae</taxon>
        <taxon>Rudanella</taxon>
    </lineage>
</organism>
<comment type="subcellular location">
    <subcellularLocation>
        <location evidence="1">Cell membrane</location>
        <topology evidence="1">Multi-pass membrane protein</topology>
    </subcellularLocation>
</comment>
<dbReference type="PANTHER" id="PTHR14969:SF62">
    <property type="entry name" value="DECAPRENYLPHOSPHORYL-5-PHOSPHORIBOSE PHOSPHATASE RV3807C-RELATED"/>
    <property type="match status" value="1"/>
</dbReference>
<dbReference type="GO" id="GO:0005886">
    <property type="term" value="C:plasma membrane"/>
    <property type="evidence" value="ECO:0007669"/>
    <property type="project" value="UniProtKB-SubCell"/>
</dbReference>
<feature type="transmembrane region" description="Helical" evidence="7">
    <location>
        <begin position="155"/>
        <end position="174"/>
    </location>
</feature>
<evidence type="ECO:0000256" key="2">
    <source>
        <dbReference type="ARBA" id="ARBA00022475"/>
    </source>
</evidence>
<reference evidence="9 10" key="1">
    <citation type="submission" date="2019-10" db="EMBL/GenBank/DDBJ databases">
        <title>Rudanella paleaurantiibacter sp. nov., isolated from sludge.</title>
        <authorList>
            <person name="Xu S.Q."/>
        </authorList>
    </citation>
    <scope>NUCLEOTIDE SEQUENCE [LARGE SCALE GENOMIC DNA]</scope>
    <source>
        <strain evidence="9 10">HX-22-17</strain>
    </source>
</reference>
<evidence type="ECO:0000259" key="8">
    <source>
        <dbReference type="SMART" id="SM00014"/>
    </source>
</evidence>
<evidence type="ECO:0000256" key="6">
    <source>
        <dbReference type="ARBA" id="ARBA00023136"/>
    </source>
</evidence>
<evidence type="ECO:0000313" key="10">
    <source>
        <dbReference type="Proteomes" id="UP000488299"/>
    </source>
</evidence>
<dbReference type="GO" id="GO:0016787">
    <property type="term" value="F:hydrolase activity"/>
    <property type="evidence" value="ECO:0007669"/>
    <property type="project" value="UniProtKB-KW"/>
</dbReference>
<keyword evidence="2" id="KW-1003">Cell membrane</keyword>
<dbReference type="RefSeq" id="WP_152123747.1">
    <property type="nucleotide sequence ID" value="NZ_WELI01000002.1"/>
</dbReference>
<feature type="transmembrane region" description="Helical" evidence="7">
    <location>
        <begin position="78"/>
        <end position="99"/>
    </location>
</feature>
<dbReference type="Pfam" id="PF01569">
    <property type="entry name" value="PAP2"/>
    <property type="match status" value="1"/>
</dbReference>
<keyword evidence="10" id="KW-1185">Reference proteome</keyword>
<evidence type="ECO:0000256" key="5">
    <source>
        <dbReference type="ARBA" id="ARBA00022989"/>
    </source>
</evidence>
<dbReference type="Gene3D" id="1.20.144.10">
    <property type="entry name" value="Phosphatidic acid phosphatase type 2/haloperoxidase"/>
    <property type="match status" value="1"/>
</dbReference>
<dbReference type="InterPro" id="IPR036938">
    <property type="entry name" value="PAP2/HPO_sf"/>
</dbReference>
<keyword evidence="3 7" id="KW-0812">Transmembrane</keyword>
<dbReference type="InterPro" id="IPR000326">
    <property type="entry name" value="PAP2/HPO"/>
</dbReference>
<comment type="caution">
    <text evidence="9">The sequence shown here is derived from an EMBL/GenBank/DDBJ whole genome shotgun (WGS) entry which is preliminary data.</text>
</comment>
<keyword evidence="4" id="KW-0378">Hydrolase</keyword>
<keyword evidence="6 7" id="KW-0472">Membrane</keyword>
<dbReference type="PANTHER" id="PTHR14969">
    <property type="entry name" value="SPHINGOSINE-1-PHOSPHATE PHOSPHOHYDROLASE"/>
    <property type="match status" value="1"/>
</dbReference>
<dbReference type="Proteomes" id="UP000488299">
    <property type="component" value="Unassembled WGS sequence"/>
</dbReference>
<accession>A0A7J5U3A2</accession>